<dbReference type="InterPro" id="IPR035068">
    <property type="entry name" value="TldD/PmbA_N"/>
</dbReference>
<evidence type="ECO:0000313" key="6">
    <source>
        <dbReference type="Proteomes" id="UP000233256"/>
    </source>
</evidence>
<evidence type="ECO:0000313" key="5">
    <source>
        <dbReference type="EMBL" id="PKK89741.1"/>
    </source>
</evidence>
<reference evidence="5 6" key="1">
    <citation type="journal article" date="2017" name="ISME J.">
        <title>Potential for microbial H2 and metal transformations associated with novel bacteria and archaea in deep terrestrial subsurface sediments.</title>
        <authorList>
            <person name="Hernsdorf A.W."/>
            <person name="Amano Y."/>
            <person name="Miyakawa K."/>
            <person name="Ise K."/>
            <person name="Suzuki Y."/>
            <person name="Anantharaman K."/>
            <person name="Probst A."/>
            <person name="Burstein D."/>
            <person name="Thomas B.C."/>
            <person name="Banfield J.F."/>
        </authorList>
    </citation>
    <scope>NUCLEOTIDE SEQUENCE [LARGE SCALE GENOMIC DNA]</scope>
    <source>
        <strain evidence="5">HGW-Wallbacteria-1</strain>
    </source>
</reference>
<feature type="domain" description="Metalloprotease TldD/E N-terminal" evidence="3">
    <location>
        <begin position="24"/>
        <end position="87"/>
    </location>
</feature>
<dbReference type="InterPro" id="IPR036059">
    <property type="entry name" value="TldD/PmbA_sf"/>
</dbReference>
<proteinExistence type="inferred from homology"/>
<dbReference type="PANTHER" id="PTHR43666:SF1">
    <property type="entry name" value="CONSERVED PROTEIN"/>
    <property type="match status" value="1"/>
</dbReference>
<comment type="similarity">
    <text evidence="1">Belongs to the peptidase U62 family.</text>
</comment>
<accession>A0A2N1PN06</accession>
<dbReference type="InterPro" id="IPR002510">
    <property type="entry name" value="Metalloprtase-TldD/E_N"/>
</dbReference>
<dbReference type="GO" id="GO:0006508">
    <property type="term" value="P:proteolysis"/>
    <property type="evidence" value="ECO:0007669"/>
    <property type="project" value="InterPro"/>
</dbReference>
<evidence type="ECO:0008006" key="7">
    <source>
        <dbReference type="Google" id="ProtNLM"/>
    </source>
</evidence>
<feature type="domain" description="Metalloprotease TldD/E C-terminal" evidence="4">
    <location>
        <begin position="221"/>
        <end position="441"/>
    </location>
</feature>
<comment type="caution">
    <text evidence="5">The sequence shown here is derived from an EMBL/GenBank/DDBJ whole genome shotgun (WGS) entry which is preliminary data.</text>
</comment>
<dbReference type="PANTHER" id="PTHR43666">
    <property type="entry name" value="TLDD PROTEIN"/>
    <property type="match status" value="1"/>
</dbReference>
<evidence type="ECO:0000259" key="3">
    <source>
        <dbReference type="Pfam" id="PF01523"/>
    </source>
</evidence>
<dbReference type="Pfam" id="PF01523">
    <property type="entry name" value="PmbA_TldD_1st"/>
    <property type="match status" value="1"/>
</dbReference>
<dbReference type="AlphaFoldDB" id="A0A2N1PN06"/>
<dbReference type="Gene3D" id="3.30.2290.10">
    <property type="entry name" value="PmbA/TldD superfamily"/>
    <property type="match status" value="1"/>
</dbReference>
<protein>
    <recommendedName>
        <fullName evidence="7">TldD/PmbA family protein</fullName>
    </recommendedName>
</protein>
<dbReference type="EMBL" id="PGXC01000013">
    <property type="protein sequence ID" value="PKK89741.1"/>
    <property type="molecule type" value="Genomic_DNA"/>
</dbReference>
<dbReference type="GO" id="GO:0008237">
    <property type="term" value="F:metallopeptidase activity"/>
    <property type="evidence" value="ECO:0007669"/>
    <property type="project" value="InterPro"/>
</dbReference>
<dbReference type="SUPFAM" id="SSF111283">
    <property type="entry name" value="Putative modulator of DNA gyrase, PmbA/TldD"/>
    <property type="match status" value="1"/>
</dbReference>
<gene>
    <name evidence="5" type="ORF">CVV64_13135</name>
</gene>
<feature type="region of interest" description="Disordered" evidence="2">
    <location>
        <begin position="315"/>
        <end position="335"/>
    </location>
</feature>
<dbReference type="InterPro" id="IPR045569">
    <property type="entry name" value="Metalloprtase-TldD/E_C"/>
</dbReference>
<sequence>MLDRTHSERIIRKAIAASDADHLEISISGGKNALTRFANNEIHQNLIQKDYSLSVRATYGGKSGIATSNVFKGEDLAATVNKACEIARHSDDDPDFLPPEGNHEYPYIDDCYMDDTVECTPQIRAEIVARIVEKARAKGLVTAGTLSTGDAMICLGNTSGQLAYHSWTDTSFTLTMTNDQDGTSWAERIHPDLSAIDFDELTDRAIRVTALNRNPGTIEDGEYNVLLSPEAVGNMIMFLGYLGFSAQDYIEGRTFLTEQLNQKVFGENFSLVDDPFDPDSPGIPFDSEGIPRRRTVLVDKGVACGMVHDRSTAAKLKAEPTGHATPMQNSWGPVPRNLRVSPGEVPEAEMVERLGNGIYICNFFYDNVVDPLKARITGMTKDGMFLVENGKIVKALGRMRYNASLLDAFSRIEAMSRELHTLDRGAMKTLVPSMIIKGLHLSA</sequence>
<evidence type="ECO:0000256" key="1">
    <source>
        <dbReference type="ARBA" id="ARBA00005836"/>
    </source>
</evidence>
<organism evidence="5 6">
    <name type="scientific">Candidatus Wallbacteria bacterium HGW-Wallbacteria-1</name>
    <dbReference type="NCBI Taxonomy" id="2013854"/>
    <lineage>
        <taxon>Bacteria</taxon>
        <taxon>Candidatus Walliibacteriota</taxon>
    </lineage>
</organism>
<name>A0A2N1PN06_9BACT</name>
<dbReference type="Pfam" id="PF19289">
    <property type="entry name" value="PmbA_TldD_3rd"/>
    <property type="match status" value="1"/>
</dbReference>
<evidence type="ECO:0000259" key="4">
    <source>
        <dbReference type="Pfam" id="PF19289"/>
    </source>
</evidence>
<dbReference type="Proteomes" id="UP000233256">
    <property type="component" value="Unassembled WGS sequence"/>
</dbReference>
<evidence type="ECO:0000256" key="2">
    <source>
        <dbReference type="SAM" id="MobiDB-lite"/>
    </source>
</evidence>